<keyword evidence="2" id="KW-1185">Reference proteome</keyword>
<sequence>MSLVINSTKNISQRQLVVEIVDKVKANPKVFKYIARIFSTYKKNSEKLKTEIYQYIDKVLESPRLNLDSELIIQLSGIIKEIYELDLNKFNQIRGEILENVVYLYGPVSYGLKRNIVYIEPVVEDKGMIVGESDVKCDFVFLYSKSCPIEFVECKADIGNVIPKDYPFEKAKPSHRNKVIYLDNVYKYLKENYCVPKIYFACYNLNYQRELNNLQGNWGYTYMNFVNAEEIIEGKYT</sequence>
<dbReference type="Proteomes" id="UP000321574">
    <property type="component" value="Unassembled WGS sequence"/>
</dbReference>
<dbReference type="AlphaFoldDB" id="A0A5C8NZP0"/>
<accession>A0A5C8NZP0</accession>
<evidence type="ECO:0000313" key="2">
    <source>
        <dbReference type="Proteomes" id="UP000321574"/>
    </source>
</evidence>
<dbReference type="EMBL" id="VDUW01000002">
    <property type="protein sequence ID" value="TXL66789.1"/>
    <property type="molecule type" value="Genomic_DNA"/>
</dbReference>
<reference evidence="1 2" key="1">
    <citation type="submission" date="2019-06" db="EMBL/GenBank/DDBJ databases">
        <title>Cerasibacillus sp. nov., isolated from maize field.</title>
        <authorList>
            <person name="Lin S.-Y."/>
            <person name="Tsai C.-F."/>
            <person name="Young C.-C."/>
        </authorList>
    </citation>
    <scope>NUCLEOTIDE SEQUENCE [LARGE SCALE GENOMIC DNA]</scope>
    <source>
        <strain evidence="1 2">CC-CFT480</strain>
    </source>
</reference>
<dbReference type="OrthoDB" id="2969042at2"/>
<organism evidence="1 2">
    <name type="scientific">Cerasibacillus terrae</name>
    <dbReference type="NCBI Taxonomy" id="2498845"/>
    <lineage>
        <taxon>Bacteria</taxon>
        <taxon>Bacillati</taxon>
        <taxon>Bacillota</taxon>
        <taxon>Bacilli</taxon>
        <taxon>Bacillales</taxon>
        <taxon>Bacillaceae</taxon>
        <taxon>Cerasibacillus</taxon>
    </lineage>
</organism>
<proteinExistence type="predicted"/>
<protein>
    <submittedName>
        <fullName evidence="1">Uncharacterized protein</fullName>
    </submittedName>
</protein>
<name>A0A5C8NZP0_9BACI</name>
<evidence type="ECO:0000313" key="1">
    <source>
        <dbReference type="EMBL" id="TXL66789.1"/>
    </source>
</evidence>
<gene>
    <name evidence="1" type="ORF">FHP05_05275</name>
</gene>
<dbReference type="RefSeq" id="WP_147666189.1">
    <property type="nucleotide sequence ID" value="NZ_VDUW01000002.1"/>
</dbReference>
<comment type="caution">
    <text evidence="1">The sequence shown here is derived from an EMBL/GenBank/DDBJ whole genome shotgun (WGS) entry which is preliminary data.</text>
</comment>